<evidence type="ECO:0000313" key="2">
    <source>
        <dbReference type="EMBL" id="MDQ0313869.1"/>
    </source>
</evidence>
<dbReference type="AlphaFoldDB" id="A0AAE3VK68"/>
<dbReference type="InterPro" id="IPR038696">
    <property type="entry name" value="IalB_sf"/>
</dbReference>
<accession>A0AAE3VK68</accession>
<dbReference type="Gene3D" id="2.60.40.1880">
    <property type="entry name" value="Invasion associated locus B (IalB) protein"/>
    <property type="match status" value="1"/>
</dbReference>
<comment type="caution">
    <text evidence="2">The sequence shown here is derived from an EMBL/GenBank/DDBJ whole genome shotgun (WGS) entry which is preliminary data.</text>
</comment>
<feature type="signal peptide" evidence="1">
    <location>
        <begin position="1"/>
        <end position="22"/>
    </location>
</feature>
<organism evidence="2 3">
    <name type="scientific">Amorphus orientalis</name>
    <dbReference type="NCBI Taxonomy" id="649198"/>
    <lineage>
        <taxon>Bacteria</taxon>
        <taxon>Pseudomonadati</taxon>
        <taxon>Pseudomonadota</taxon>
        <taxon>Alphaproteobacteria</taxon>
        <taxon>Hyphomicrobiales</taxon>
        <taxon>Amorphaceae</taxon>
        <taxon>Amorphus</taxon>
    </lineage>
</organism>
<gene>
    <name evidence="2" type="ORF">J2S73_000306</name>
</gene>
<name>A0AAE3VK68_9HYPH</name>
<protein>
    <submittedName>
        <fullName evidence="2">Invasion protein IalB</fullName>
    </submittedName>
</protein>
<dbReference type="RefSeq" id="WP_306883661.1">
    <property type="nucleotide sequence ID" value="NZ_JAUSUL010000001.1"/>
</dbReference>
<evidence type="ECO:0000256" key="1">
    <source>
        <dbReference type="SAM" id="SignalP"/>
    </source>
</evidence>
<evidence type="ECO:0000313" key="3">
    <source>
        <dbReference type="Proteomes" id="UP001229244"/>
    </source>
</evidence>
<keyword evidence="3" id="KW-1185">Reference proteome</keyword>
<dbReference type="Proteomes" id="UP001229244">
    <property type="component" value="Unassembled WGS sequence"/>
</dbReference>
<reference evidence="2" key="1">
    <citation type="submission" date="2023-07" db="EMBL/GenBank/DDBJ databases">
        <title>Genomic Encyclopedia of Type Strains, Phase IV (KMG-IV): sequencing the most valuable type-strain genomes for metagenomic binning, comparative biology and taxonomic classification.</title>
        <authorList>
            <person name="Goeker M."/>
        </authorList>
    </citation>
    <scope>NUCLEOTIDE SEQUENCE</scope>
    <source>
        <strain evidence="2">DSM 21202</strain>
    </source>
</reference>
<feature type="chain" id="PRO_5042014209" evidence="1">
    <location>
        <begin position="23"/>
        <end position="170"/>
    </location>
</feature>
<dbReference type="Pfam" id="PF06776">
    <property type="entry name" value="IalB"/>
    <property type="match status" value="1"/>
</dbReference>
<dbReference type="EMBL" id="JAUSUL010000001">
    <property type="protein sequence ID" value="MDQ0313869.1"/>
    <property type="molecule type" value="Genomic_DNA"/>
</dbReference>
<dbReference type="InterPro" id="IPR010642">
    <property type="entry name" value="Invasion_prot_B"/>
</dbReference>
<proteinExistence type="predicted"/>
<keyword evidence="1" id="KW-0732">Signal</keyword>
<sequence length="170" mass="18391">MLKRIAILAACVSFLATGAAMAQSSKPTLLQQYSDWEVYTYDGQNGKICYALSKPKDMQPANRDHGDVFLFVSNRPSEGVKGETSVLVGYTFQENSSVSVDVDGQKFTMFTKGDGAWMENPAQEASLLEAMRAGRAMSISGTSSRGTDTVYRFSLSGVTAATNRLNQVCS</sequence>